<organism evidence="1 2">
    <name type="scientific">Roseibacillus ishigakijimensis</name>
    <dbReference type="NCBI Taxonomy" id="454146"/>
    <lineage>
        <taxon>Bacteria</taxon>
        <taxon>Pseudomonadati</taxon>
        <taxon>Verrucomicrobiota</taxon>
        <taxon>Verrucomicrobiia</taxon>
        <taxon>Verrucomicrobiales</taxon>
        <taxon>Verrucomicrobiaceae</taxon>
        <taxon>Roseibacillus</taxon>
    </lineage>
</organism>
<sequence>MRKSDSSSAPSSSRRYFGLFAGLALLLLVTGAVWYFVVVRPAEAAAQSTLSRVENFLGGLLGGGAKVTRLDSSSLLAVNEVGELALMEFDLKVNKEIESEAVVLGPVTSTKRLRMEGRFKVKIGYDIEEGITVGYDEEGRAVIAGIGEPQVLSAEMISVNTIEDKSGIWNKVDERDRDGLVNQLRLQAIRDVQESGMLEQLNSLMAQNMKALLGVDDLVVADELLSPVVP</sequence>
<reference evidence="1" key="1">
    <citation type="submission" date="2021-01" db="EMBL/GenBank/DDBJ databases">
        <title>Modified the classification status of verrucomicrobia.</title>
        <authorList>
            <person name="Feng X."/>
        </authorList>
    </citation>
    <scope>NUCLEOTIDE SEQUENCE</scope>
    <source>
        <strain evidence="1">KCTC 12986</strain>
    </source>
</reference>
<dbReference type="RefSeq" id="WP_200392536.1">
    <property type="nucleotide sequence ID" value="NZ_JAENIO010000041.1"/>
</dbReference>
<proteinExistence type="predicted"/>
<name>A0A934RV95_9BACT</name>
<gene>
    <name evidence="1" type="ORF">JIN78_13605</name>
</gene>
<protein>
    <submittedName>
        <fullName evidence="1">DUF4230 domain-containing protein</fullName>
    </submittedName>
</protein>
<evidence type="ECO:0000313" key="2">
    <source>
        <dbReference type="Proteomes" id="UP000604083"/>
    </source>
</evidence>
<dbReference type="Proteomes" id="UP000604083">
    <property type="component" value="Unassembled WGS sequence"/>
</dbReference>
<comment type="caution">
    <text evidence="1">The sequence shown here is derived from an EMBL/GenBank/DDBJ whole genome shotgun (WGS) entry which is preliminary data.</text>
</comment>
<dbReference type="InterPro" id="IPR025324">
    <property type="entry name" value="DUF4230"/>
</dbReference>
<evidence type="ECO:0000313" key="1">
    <source>
        <dbReference type="EMBL" id="MBK1835101.1"/>
    </source>
</evidence>
<dbReference type="Pfam" id="PF14014">
    <property type="entry name" value="DUF4230"/>
    <property type="match status" value="1"/>
</dbReference>
<accession>A0A934RV95</accession>
<dbReference type="AlphaFoldDB" id="A0A934RV95"/>
<dbReference type="EMBL" id="JAENIO010000041">
    <property type="protein sequence ID" value="MBK1835101.1"/>
    <property type="molecule type" value="Genomic_DNA"/>
</dbReference>
<keyword evidence="2" id="KW-1185">Reference proteome</keyword>